<dbReference type="EMBL" id="SOHK01000015">
    <property type="protein sequence ID" value="TFD65162.1"/>
    <property type="molecule type" value="Genomic_DNA"/>
</dbReference>
<dbReference type="OrthoDB" id="9947504at2"/>
<protein>
    <submittedName>
        <fullName evidence="2">Uncharacterized protein</fullName>
    </submittedName>
</protein>
<evidence type="ECO:0000313" key="3">
    <source>
        <dbReference type="Proteomes" id="UP000298154"/>
    </source>
</evidence>
<organism evidence="2 3">
    <name type="scientific">Cryobacterium ruanii</name>
    <dbReference type="NCBI Taxonomy" id="1259197"/>
    <lineage>
        <taxon>Bacteria</taxon>
        <taxon>Bacillati</taxon>
        <taxon>Actinomycetota</taxon>
        <taxon>Actinomycetes</taxon>
        <taxon>Micrococcales</taxon>
        <taxon>Microbacteriaceae</taxon>
        <taxon>Cryobacterium</taxon>
    </lineage>
</organism>
<gene>
    <name evidence="2" type="ORF">E3T47_09880</name>
</gene>
<keyword evidence="1" id="KW-0812">Transmembrane</keyword>
<keyword evidence="3" id="KW-1185">Reference proteome</keyword>
<feature type="transmembrane region" description="Helical" evidence="1">
    <location>
        <begin position="84"/>
        <end position="117"/>
    </location>
</feature>
<keyword evidence="1" id="KW-0472">Membrane</keyword>
<sequence>MMGGSGAPTGESRLPSWALETIGAQVAVVAGLVAAVSVTRAFEMKRGPGASEVLVLVIVILTSPLSTAYSVFGSMGSSQGSGQGGFAVAVLAVSAALNYLGFFLVAVINAAAVFRLIVLGNRRRRAAAQSDS</sequence>
<reference evidence="2 3" key="1">
    <citation type="submission" date="2019-03" db="EMBL/GenBank/DDBJ databases">
        <title>Genomics of glacier-inhabiting Cryobacterium strains.</title>
        <authorList>
            <person name="Liu Q."/>
            <person name="Xin Y.-H."/>
        </authorList>
    </citation>
    <scope>NUCLEOTIDE SEQUENCE [LARGE SCALE GENOMIC DNA]</scope>
    <source>
        <strain evidence="2 3">Sr36</strain>
    </source>
</reference>
<dbReference type="AlphaFoldDB" id="A0A4R9ALD4"/>
<comment type="caution">
    <text evidence="2">The sequence shown here is derived from an EMBL/GenBank/DDBJ whole genome shotgun (WGS) entry which is preliminary data.</text>
</comment>
<evidence type="ECO:0000313" key="2">
    <source>
        <dbReference type="EMBL" id="TFD65162.1"/>
    </source>
</evidence>
<name>A0A4R9ALD4_9MICO</name>
<keyword evidence="1" id="KW-1133">Transmembrane helix</keyword>
<feature type="transmembrane region" description="Helical" evidence="1">
    <location>
        <begin position="53"/>
        <end position="72"/>
    </location>
</feature>
<evidence type="ECO:0000256" key="1">
    <source>
        <dbReference type="SAM" id="Phobius"/>
    </source>
</evidence>
<proteinExistence type="predicted"/>
<dbReference type="Proteomes" id="UP000298154">
    <property type="component" value="Unassembled WGS sequence"/>
</dbReference>
<feature type="transmembrane region" description="Helical" evidence="1">
    <location>
        <begin position="22"/>
        <end position="41"/>
    </location>
</feature>
<accession>A0A4R9ALD4</accession>
<dbReference type="RefSeq" id="WP_134555917.1">
    <property type="nucleotide sequence ID" value="NZ_SOHK01000015.1"/>
</dbReference>